<dbReference type="GO" id="GO:0004175">
    <property type="term" value="F:endopeptidase activity"/>
    <property type="evidence" value="ECO:0007669"/>
    <property type="project" value="TreeGrafter"/>
</dbReference>
<dbReference type="KEGG" id="tig:THII_3264"/>
<dbReference type="PANTHER" id="PTHR30302">
    <property type="entry name" value="HYDROGENASE 1 MATURATION PROTEASE"/>
    <property type="match status" value="1"/>
</dbReference>
<dbReference type="InterPro" id="IPR023430">
    <property type="entry name" value="Pept_HybD-like_dom_sf"/>
</dbReference>
<dbReference type="EMBL" id="AP014633">
    <property type="protein sequence ID" value="BAP57561.1"/>
    <property type="molecule type" value="Genomic_DNA"/>
</dbReference>
<dbReference type="GO" id="GO:0008047">
    <property type="term" value="F:enzyme activator activity"/>
    <property type="evidence" value="ECO:0007669"/>
    <property type="project" value="InterPro"/>
</dbReference>
<dbReference type="CDD" id="cd06066">
    <property type="entry name" value="H2MP_NAD-link-bidir"/>
    <property type="match status" value="1"/>
</dbReference>
<dbReference type="STRING" id="40754.THII_3264"/>
<evidence type="ECO:0000313" key="1">
    <source>
        <dbReference type="EMBL" id="BAP57561.1"/>
    </source>
</evidence>
<dbReference type="Gene3D" id="3.40.50.1450">
    <property type="entry name" value="HybD-like"/>
    <property type="match status" value="1"/>
</dbReference>
<dbReference type="SUPFAM" id="SSF53163">
    <property type="entry name" value="HybD-like"/>
    <property type="match status" value="1"/>
</dbReference>
<protein>
    <submittedName>
        <fullName evidence="1">HoxW protein</fullName>
    </submittedName>
</protein>
<dbReference type="NCBIfam" id="TIGR00072">
    <property type="entry name" value="hydrog_prot"/>
    <property type="match status" value="1"/>
</dbReference>
<dbReference type="HOGENOM" id="CLU_099037_6_0_6"/>
<dbReference type="GO" id="GO:0016485">
    <property type="term" value="P:protein processing"/>
    <property type="evidence" value="ECO:0007669"/>
    <property type="project" value="TreeGrafter"/>
</dbReference>
<keyword evidence="2" id="KW-1185">Reference proteome</keyword>
<sequence length="179" mass="20532">MLNNQTPKIFSPRSKQLVILAYGNPSRGDDALGPHLLHQMEILCQSKKHIEFIEDFQLQVEHVLDLENSDLLLFIDANVSCPPPFEFIQLQAKQDITYTSHALHPAAVLYAYQQVYHQLPPPAFLLTVRGEAFELGEPLSKIATLHLTATFEFVKRLCQNIDVNAWQQWVTLAWRKVEQ</sequence>
<dbReference type="AlphaFoldDB" id="A0A090BVW4"/>
<dbReference type="Proteomes" id="UP000031623">
    <property type="component" value="Chromosome"/>
</dbReference>
<reference evidence="1 2" key="1">
    <citation type="journal article" date="2014" name="ISME J.">
        <title>Ecophysiology of Thioploca ingrica as revealed by the complete genome sequence supplemented with proteomic evidence.</title>
        <authorList>
            <person name="Kojima H."/>
            <person name="Ogura Y."/>
            <person name="Yamamoto N."/>
            <person name="Togashi T."/>
            <person name="Mori H."/>
            <person name="Watanabe T."/>
            <person name="Nemoto F."/>
            <person name="Kurokawa K."/>
            <person name="Hayashi T."/>
            <person name="Fukui M."/>
        </authorList>
    </citation>
    <scope>NUCLEOTIDE SEQUENCE [LARGE SCALE GENOMIC DNA]</scope>
</reference>
<organism evidence="1 2">
    <name type="scientific">Thioploca ingrica</name>
    <dbReference type="NCBI Taxonomy" id="40754"/>
    <lineage>
        <taxon>Bacteria</taxon>
        <taxon>Pseudomonadati</taxon>
        <taxon>Pseudomonadota</taxon>
        <taxon>Gammaproteobacteria</taxon>
        <taxon>Thiotrichales</taxon>
        <taxon>Thiotrichaceae</taxon>
        <taxon>Thioploca</taxon>
    </lineage>
</organism>
<name>A0A090BVW4_9GAMM</name>
<accession>A0A090BVW4</accession>
<gene>
    <name evidence="1" type="ORF">THII_3264</name>
</gene>
<evidence type="ECO:0000313" key="2">
    <source>
        <dbReference type="Proteomes" id="UP000031623"/>
    </source>
</evidence>
<dbReference type="InterPro" id="IPR000671">
    <property type="entry name" value="Peptidase_A31"/>
</dbReference>
<proteinExistence type="predicted"/>
<dbReference type="PANTHER" id="PTHR30302:SF5">
    <property type="entry name" value="SLR1876 PROTEIN"/>
    <property type="match status" value="1"/>
</dbReference>
<dbReference type="OrthoDB" id="9808862at2"/>